<sequence length="185" mass="19657">MRRVSPANQRSMSCNSRRRPKKPASWGGRRLCFGSVRSGGASTSSCAVFVIRASGNMVANAAAADWASFAPPIRPARDARRDFPSSSGNRWIARSRASGGRIPRTASASAPGMPAILLAYCFTGARPSSRRTASNSSAWAAARRAPTRSMMPAGLSGGGVPRSIALSEVFMEVFMLTRALRVFFA</sequence>
<name>A0A450YB79_9GAMM</name>
<proteinExistence type="predicted"/>
<dbReference type="EMBL" id="CAADFR010000028">
    <property type="protein sequence ID" value="VFK38801.1"/>
    <property type="molecule type" value="Genomic_DNA"/>
</dbReference>
<dbReference type="AlphaFoldDB" id="A0A450YB79"/>
<reference evidence="2" key="1">
    <citation type="submission" date="2019-02" db="EMBL/GenBank/DDBJ databases">
        <authorList>
            <person name="Gruber-Vodicka R. H."/>
            <person name="Seah K. B. B."/>
        </authorList>
    </citation>
    <scope>NUCLEOTIDE SEQUENCE</scope>
    <source>
        <strain evidence="3">BECK_S1320</strain>
        <strain evidence="2">BECK_S1321</strain>
    </source>
</reference>
<evidence type="ECO:0000313" key="2">
    <source>
        <dbReference type="EMBL" id="VFK38801.1"/>
    </source>
</evidence>
<organism evidence="2">
    <name type="scientific">Candidatus Kentrum sp. SD</name>
    <dbReference type="NCBI Taxonomy" id="2126332"/>
    <lineage>
        <taxon>Bacteria</taxon>
        <taxon>Pseudomonadati</taxon>
        <taxon>Pseudomonadota</taxon>
        <taxon>Gammaproteobacteria</taxon>
        <taxon>Candidatus Kentrum</taxon>
    </lineage>
</organism>
<gene>
    <name evidence="3" type="ORF">BECKSD772E_GA0070983_10273</name>
    <name evidence="2" type="ORF">BECKSD772F_GA0070984_10283</name>
</gene>
<evidence type="ECO:0000313" key="3">
    <source>
        <dbReference type="EMBL" id="VFK43546.1"/>
    </source>
</evidence>
<accession>A0A450YB79</accession>
<dbReference type="EMBL" id="CAADFU010000027">
    <property type="protein sequence ID" value="VFK43546.1"/>
    <property type="molecule type" value="Genomic_DNA"/>
</dbReference>
<protein>
    <submittedName>
        <fullName evidence="2">Uncharacterized protein</fullName>
    </submittedName>
</protein>
<feature type="region of interest" description="Disordered" evidence="1">
    <location>
        <begin position="1"/>
        <end position="26"/>
    </location>
</feature>
<evidence type="ECO:0000256" key="1">
    <source>
        <dbReference type="SAM" id="MobiDB-lite"/>
    </source>
</evidence>
<feature type="compositionally biased region" description="Polar residues" evidence="1">
    <location>
        <begin position="1"/>
        <end position="15"/>
    </location>
</feature>